<dbReference type="InterPro" id="IPR028612">
    <property type="entry name" value="Topoisom_1_IA"/>
</dbReference>
<feature type="domain" description="Topo IA-type catalytic" evidence="12">
    <location>
        <begin position="127"/>
        <end position="549"/>
    </location>
</feature>
<dbReference type="Proteomes" id="UP000298277">
    <property type="component" value="Unassembled WGS sequence"/>
</dbReference>
<evidence type="ECO:0000256" key="7">
    <source>
        <dbReference type="ARBA" id="ARBA00023029"/>
    </source>
</evidence>
<dbReference type="PROSITE" id="PS52039">
    <property type="entry name" value="TOPO_IA_2"/>
    <property type="match status" value="1"/>
</dbReference>
<evidence type="ECO:0000259" key="12">
    <source>
        <dbReference type="PROSITE" id="PS52039"/>
    </source>
</evidence>
<comment type="function">
    <text evidence="10">Releases the supercoiling and torsional tension of DNA, which is introduced during the DNA replication and transcription, by transiently cleaving and rejoining one strand of the DNA duplex. Introduces a single-strand break via transesterification at a target site in duplex DNA. The scissile phosphodiester is attacked by the catalytic tyrosine of the enzyme, resulting in the formation of a DNA-(5'-phosphotyrosyl)-enzyme intermediate and the expulsion of a 3'-OH DNA strand. The free DNA strand then undergoes passage around the unbroken strand, thus removing DNA supercoils. Finally, in the religation step, the DNA 3'-OH attacks the covalent intermediate to expel the active-site tyrosine and restore the DNA phosphodiester backbone.</text>
</comment>
<dbReference type="InterPro" id="IPR003601">
    <property type="entry name" value="Topo_IA_2"/>
</dbReference>
<dbReference type="InterPro" id="IPR013497">
    <property type="entry name" value="Topo_IA_cen"/>
</dbReference>
<dbReference type="PANTHER" id="PTHR42785">
    <property type="entry name" value="DNA TOPOISOMERASE, TYPE IA, CORE"/>
    <property type="match status" value="1"/>
</dbReference>
<keyword evidence="8 10" id="KW-0238">DNA-binding</keyword>
<dbReference type="InterPro" id="IPR000380">
    <property type="entry name" value="Topo_IA"/>
</dbReference>
<evidence type="ECO:0000259" key="11">
    <source>
        <dbReference type="PROSITE" id="PS50880"/>
    </source>
</evidence>
<dbReference type="OrthoDB" id="9804262at2"/>
<dbReference type="InterPro" id="IPR023406">
    <property type="entry name" value="Topo_IA_AS"/>
</dbReference>
<comment type="subunit">
    <text evidence="10">Monomer.</text>
</comment>
<dbReference type="PRINTS" id="PR00417">
    <property type="entry name" value="PRTPISMRASEI"/>
</dbReference>
<feature type="site" description="Interaction with DNA" evidence="10">
    <location>
        <position position="481"/>
    </location>
</feature>
<feature type="site" description="Interaction with DNA" evidence="10">
    <location>
        <position position="153"/>
    </location>
</feature>
<dbReference type="Gene3D" id="1.10.460.10">
    <property type="entry name" value="Topoisomerase I, domain 2"/>
    <property type="match status" value="1"/>
</dbReference>
<dbReference type="InterPro" id="IPR013498">
    <property type="entry name" value="Topo_IA_Znf"/>
</dbReference>
<dbReference type="InterPro" id="IPR013825">
    <property type="entry name" value="Topo_IA_cen_sub2"/>
</dbReference>
<evidence type="ECO:0000256" key="8">
    <source>
        <dbReference type="ARBA" id="ARBA00023125"/>
    </source>
</evidence>
<comment type="caution">
    <text evidence="13">The sequence shown here is derived from an EMBL/GenBank/DDBJ whole genome shotgun (WGS) entry which is preliminary data.</text>
</comment>
<dbReference type="InterPro" id="IPR034149">
    <property type="entry name" value="TOPRIM_TopoI"/>
</dbReference>
<dbReference type="Pfam" id="PF01131">
    <property type="entry name" value="Topoisom_bac"/>
    <property type="match status" value="1"/>
</dbReference>
<dbReference type="Gene3D" id="3.40.50.140">
    <property type="match status" value="1"/>
</dbReference>
<keyword evidence="3" id="KW-0479">Metal-binding</keyword>
<accession>A0A5F1YCV6</accession>
<comment type="similarity">
    <text evidence="2 10">Belongs to the type IA topoisomerase family.</text>
</comment>
<dbReference type="GO" id="GO:0005694">
    <property type="term" value="C:chromosome"/>
    <property type="evidence" value="ECO:0007669"/>
    <property type="project" value="InterPro"/>
</dbReference>
<dbReference type="AlphaFoldDB" id="A0A5F1YCV6"/>
<feature type="site" description="Interaction with DNA" evidence="10">
    <location>
        <position position="137"/>
    </location>
</feature>
<dbReference type="Pfam" id="PF01396">
    <property type="entry name" value="Zn_ribbon_Top1"/>
    <property type="match status" value="1"/>
</dbReference>
<feature type="domain" description="Toprim" evidence="11">
    <location>
        <begin position="2"/>
        <end position="112"/>
    </location>
</feature>
<evidence type="ECO:0000256" key="9">
    <source>
        <dbReference type="ARBA" id="ARBA00023235"/>
    </source>
</evidence>
<comment type="catalytic activity">
    <reaction evidence="1 10">
        <text>ATP-independent breakage of single-stranded DNA, followed by passage and rejoining.</text>
        <dbReference type="EC" id="5.6.2.1"/>
    </reaction>
</comment>
<feature type="region of interest" description="Interaction with DNA" evidence="10">
    <location>
        <begin position="161"/>
        <end position="166"/>
    </location>
</feature>
<dbReference type="InterPro" id="IPR005733">
    <property type="entry name" value="TopoI_bac-type"/>
</dbReference>
<evidence type="ECO:0000256" key="1">
    <source>
        <dbReference type="ARBA" id="ARBA00000213"/>
    </source>
</evidence>
<evidence type="ECO:0000256" key="10">
    <source>
        <dbReference type="HAMAP-Rule" id="MF_00952"/>
    </source>
</evidence>
<dbReference type="Gene3D" id="1.10.290.10">
    <property type="entry name" value="Topoisomerase I, domain 4"/>
    <property type="match status" value="1"/>
</dbReference>
<protein>
    <recommendedName>
        <fullName evidence="10">DNA topoisomerase 1</fullName>
        <ecNumber evidence="10">5.6.2.1</ecNumber>
    </recommendedName>
    <alternativeName>
        <fullName evidence="10">DNA topoisomerase I</fullName>
    </alternativeName>
</protein>
<organism evidence="13 14">
    <name type="scientific">Leptospira gomenensis</name>
    <dbReference type="NCBI Taxonomy" id="2484974"/>
    <lineage>
        <taxon>Bacteria</taxon>
        <taxon>Pseudomonadati</taxon>
        <taxon>Spirochaetota</taxon>
        <taxon>Spirochaetia</taxon>
        <taxon>Leptospirales</taxon>
        <taxon>Leptospiraceae</taxon>
        <taxon>Leptospira</taxon>
    </lineage>
</organism>
<keyword evidence="5" id="KW-0862">Zinc</keyword>
<dbReference type="InterPro" id="IPR013826">
    <property type="entry name" value="Topo_IA_cen_sub3"/>
</dbReference>
<reference evidence="13" key="1">
    <citation type="journal article" date="2019" name="PLoS Negl. Trop. Dis.">
        <title>Revisiting the worldwide diversity of Leptospira species in the environment.</title>
        <authorList>
            <person name="Vincent A.T."/>
            <person name="Schiettekatte O."/>
            <person name="Bourhy P."/>
            <person name="Veyrier F.J."/>
            <person name="Picardeau M."/>
        </authorList>
    </citation>
    <scope>NUCLEOTIDE SEQUENCE [LARGE SCALE GENOMIC DNA]</scope>
    <source>
        <strain evidence="13">201800299</strain>
    </source>
</reference>
<dbReference type="SUPFAM" id="SSF56712">
    <property type="entry name" value="Prokaryotic type I DNA topoisomerase"/>
    <property type="match status" value="1"/>
</dbReference>
<name>A0A5F1YCV6_9LEPT</name>
<feature type="site" description="Interaction with DNA" evidence="10">
    <location>
        <position position="146"/>
    </location>
</feature>
<evidence type="ECO:0000256" key="3">
    <source>
        <dbReference type="ARBA" id="ARBA00022723"/>
    </source>
</evidence>
<evidence type="ECO:0000313" key="14">
    <source>
        <dbReference type="Proteomes" id="UP000298277"/>
    </source>
</evidence>
<feature type="site" description="Interaction with DNA" evidence="10">
    <location>
        <position position="295"/>
    </location>
</feature>
<dbReference type="GO" id="GO:0008270">
    <property type="term" value="F:zinc ion binding"/>
    <property type="evidence" value="ECO:0007669"/>
    <property type="project" value="UniProtKB-KW"/>
</dbReference>
<evidence type="ECO:0000313" key="13">
    <source>
        <dbReference type="EMBL" id="TGK35591.1"/>
    </source>
</evidence>
<evidence type="ECO:0000256" key="5">
    <source>
        <dbReference type="ARBA" id="ARBA00022833"/>
    </source>
</evidence>
<dbReference type="NCBIfam" id="TIGR01051">
    <property type="entry name" value="topA_bact"/>
    <property type="match status" value="1"/>
</dbReference>
<gene>
    <name evidence="10 13" type="primary">topA</name>
    <name evidence="13" type="ORF">EHQ17_06640</name>
</gene>
<feature type="active site" description="O-(5'-phospho-DNA)-tyrosine intermediate" evidence="10">
    <location>
        <position position="293"/>
    </location>
</feature>
<dbReference type="CDD" id="cd00186">
    <property type="entry name" value="TOP1Ac"/>
    <property type="match status" value="1"/>
</dbReference>
<keyword evidence="9 10" id="KW-0413">Isomerase</keyword>
<dbReference type="EC" id="5.6.2.1" evidence="10"/>
<dbReference type="InterPro" id="IPR013824">
    <property type="entry name" value="Topo_IA_cen_sub1"/>
</dbReference>
<sequence length="619" mass="71088">MVYLFIVESPSKAKTIAGYLGKEYRILSTLGHVADLPKATLGVDLKNAFEPEYVPLPGKKKVISEIIKAAKESDAVYLATDPDREGEFISSYLLERFKKKSNVFRIRFTEVTKNAIRSSIQNPTSISQSLVDAQKARRIGDRLIGYFVSPVLWKEIGPGLSAGRVQSVALKWICERENEIRVFQPETYYKILIYTKDKNGIEGIFQRKGDRIDSREKADSILKDIEEEKELIIATKKESAGKNFPPPPFQTASLQQEAFRRFHFSSRKTMNLAQTLYEGVDLGQGQREGLITYMRTDSVRLNPEFVSRTSSWIRSRYGEDYFVPYENRTKVGKKNTKNIQDAHEAIRVTDPGFTPDLAGKILSKDQTFLYELIWKRTVASLLPPEEFQKTEYSIFVKDEIFSLETKRTTFPGFKILNEITEKEIPVWKKGQTIFPEKTEALTQTTEPPHRYTEGSLVSRLEKEGIGRPSTYAAVAETLLKRKYVDKDRNSFFPLPLGEKVNFFLQTGFGELFREKFTAELENSLDRVEKGEANSLEILNRLWSDLKYQIETSKLNSNDFRKNWAVVREEKKKIGWGTCPLCKTGALQRKKTAKKKEFYQCDRFPDCEFVSYDLPSSTSV</sequence>
<feature type="site" description="Interaction with DNA" evidence="10">
    <location>
        <position position="141"/>
    </location>
</feature>
<dbReference type="HAMAP" id="MF_00952">
    <property type="entry name" value="Topoisom_1_prok"/>
    <property type="match status" value="1"/>
</dbReference>
<feature type="site" description="Interaction with DNA" evidence="10">
    <location>
        <position position="32"/>
    </location>
</feature>
<dbReference type="InterPro" id="IPR003602">
    <property type="entry name" value="Topo_IA_DNA-bd_dom"/>
</dbReference>
<dbReference type="InterPro" id="IPR023405">
    <property type="entry name" value="Topo_IA_core_domain"/>
</dbReference>
<dbReference type="GO" id="GO:0003677">
    <property type="term" value="F:DNA binding"/>
    <property type="evidence" value="ECO:0007669"/>
    <property type="project" value="UniProtKB-KW"/>
</dbReference>
<dbReference type="GO" id="GO:0003917">
    <property type="term" value="F:DNA topoisomerase type I (single strand cut, ATP-independent) activity"/>
    <property type="evidence" value="ECO:0007669"/>
    <property type="project" value="UniProtKB-UniRule"/>
</dbReference>
<proteinExistence type="inferred from homology"/>
<dbReference type="SMART" id="SM00493">
    <property type="entry name" value="TOPRIM"/>
    <property type="match status" value="1"/>
</dbReference>
<dbReference type="SMART" id="SM00437">
    <property type="entry name" value="TOP1Ac"/>
    <property type="match status" value="1"/>
</dbReference>
<dbReference type="RefSeq" id="WP_135592639.1">
    <property type="nucleotide sequence ID" value="NZ_RQEZ01000107.1"/>
</dbReference>
<dbReference type="GO" id="GO:0006265">
    <property type="term" value="P:DNA topological change"/>
    <property type="evidence" value="ECO:0007669"/>
    <property type="project" value="UniProtKB-UniRule"/>
</dbReference>
<dbReference type="PANTHER" id="PTHR42785:SF1">
    <property type="entry name" value="DNA TOPOISOMERASE"/>
    <property type="match status" value="1"/>
</dbReference>
<evidence type="ECO:0000256" key="6">
    <source>
        <dbReference type="ARBA" id="ARBA00022842"/>
    </source>
</evidence>
<dbReference type="InterPro" id="IPR006171">
    <property type="entry name" value="TOPRIM_dom"/>
</dbReference>
<dbReference type="PROSITE" id="PS50880">
    <property type="entry name" value="TOPRIM"/>
    <property type="match status" value="1"/>
</dbReference>
<dbReference type="EMBL" id="RQFA01000028">
    <property type="protein sequence ID" value="TGK35591.1"/>
    <property type="molecule type" value="Genomic_DNA"/>
</dbReference>
<keyword evidence="6" id="KW-0460">Magnesium</keyword>
<dbReference type="SMART" id="SM00436">
    <property type="entry name" value="TOP1Bc"/>
    <property type="match status" value="1"/>
</dbReference>
<dbReference type="Gene3D" id="2.70.20.10">
    <property type="entry name" value="Topoisomerase I, domain 3"/>
    <property type="match status" value="1"/>
</dbReference>
<dbReference type="CDD" id="cd03363">
    <property type="entry name" value="TOPRIM_TopoIA_TopoI"/>
    <property type="match status" value="1"/>
</dbReference>
<keyword evidence="4" id="KW-0863">Zinc-finger</keyword>
<dbReference type="Pfam" id="PF01751">
    <property type="entry name" value="Toprim"/>
    <property type="match status" value="1"/>
</dbReference>
<evidence type="ECO:0000256" key="2">
    <source>
        <dbReference type="ARBA" id="ARBA00009446"/>
    </source>
</evidence>
<feature type="site" description="Interaction with DNA" evidence="10">
    <location>
        <position position="138"/>
    </location>
</feature>
<keyword evidence="7 10" id="KW-0799">Topoisomerase</keyword>
<evidence type="ECO:0000256" key="4">
    <source>
        <dbReference type="ARBA" id="ARBA00022771"/>
    </source>
</evidence>
<dbReference type="PROSITE" id="PS00396">
    <property type="entry name" value="TOPO_IA_1"/>
    <property type="match status" value="1"/>
</dbReference>
<keyword evidence="14" id="KW-1185">Reference proteome</keyword>